<keyword evidence="7" id="KW-0406">Ion transport</keyword>
<keyword evidence="2" id="KW-0813">Transport</keyword>
<evidence type="ECO:0000256" key="2">
    <source>
        <dbReference type="ARBA" id="ARBA00022448"/>
    </source>
</evidence>
<feature type="transmembrane region" description="Helical" evidence="9">
    <location>
        <begin position="428"/>
        <end position="444"/>
    </location>
</feature>
<proteinExistence type="inferred from homology"/>
<feature type="transmembrane region" description="Helical" evidence="9">
    <location>
        <begin position="555"/>
        <end position="578"/>
    </location>
</feature>
<evidence type="ECO:0000256" key="5">
    <source>
        <dbReference type="ARBA" id="ARBA00023053"/>
    </source>
</evidence>
<keyword evidence="4 9" id="KW-1133">Transmembrane helix</keyword>
<evidence type="ECO:0000259" key="10">
    <source>
        <dbReference type="Pfam" id="PF01699"/>
    </source>
</evidence>
<dbReference type="Pfam" id="PF01699">
    <property type="entry name" value="Na_Ca_ex"/>
    <property type="match status" value="2"/>
</dbReference>
<dbReference type="InterPro" id="IPR051359">
    <property type="entry name" value="CaCA_antiporter"/>
</dbReference>
<feature type="transmembrane region" description="Helical" evidence="9">
    <location>
        <begin position="456"/>
        <end position="474"/>
    </location>
</feature>
<keyword evidence="6 9" id="KW-0472">Membrane</keyword>
<feature type="transmembrane region" description="Helical" evidence="9">
    <location>
        <begin position="138"/>
        <end position="159"/>
    </location>
</feature>
<dbReference type="GO" id="GO:0008324">
    <property type="term" value="F:monoatomic cation transmembrane transporter activity"/>
    <property type="evidence" value="ECO:0007669"/>
    <property type="project" value="TreeGrafter"/>
</dbReference>
<reference evidence="11" key="1">
    <citation type="submission" date="2020-06" db="EMBL/GenBank/DDBJ databases">
        <title>WGS assembly of Ceratodon purpureus strain R40.</title>
        <authorList>
            <person name="Carey S.B."/>
            <person name="Jenkins J."/>
            <person name="Shu S."/>
            <person name="Lovell J.T."/>
            <person name="Sreedasyam A."/>
            <person name="Maumus F."/>
            <person name="Tiley G.P."/>
            <person name="Fernandez-Pozo N."/>
            <person name="Barry K."/>
            <person name="Chen C."/>
            <person name="Wang M."/>
            <person name="Lipzen A."/>
            <person name="Daum C."/>
            <person name="Saski C.A."/>
            <person name="Payton A.C."/>
            <person name="Mcbreen J.C."/>
            <person name="Conrad R.E."/>
            <person name="Kollar L.M."/>
            <person name="Olsson S."/>
            <person name="Huttunen S."/>
            <person name="Landis J.B."/>
            <person name="Wickett N.J."/>
            <person name="Johnson M.G."/>
            <person name="Rensing S.A."/>
            <person name="Grimwood J."/>
            <person name="Schmutz J."/>
            <person name="Mcdaniel S.F."/>
        </authorList>
    </citation>
    <scope>NUCLEOTIDE SEQUENCE</scope>
    <source>
        <strain evidence="11">R40</strain>
    </source>
</reference>
<evidence type="ECO:0000313" key="11">
    <source>
        <dbReference type="EMBL" id="KAG0589283.1"/>
    </source>
</evidence>
<protein>
    <recommendedName>
        <fullName evidence="10">Sodium/calcium exchanger membrane region domain-containing protein</fullName>
    </recommendedName>
</protein>
<feature type="domain" description="Sodium/calcium exchanger membrane region" evidence="10">
    <location>
        <begin position="144"/>
        <end position="288"/>
    </location>
</feature>
<feature type="transmembrane region" description="Helical" evidence="9">
    <location>
        <begin position="275"/>
        <end position="298"/>
    </location>
</feature>
<feature type="transmembrane region" description="Helical" evidence="9">
    <location>
        <begin position="598"/>
        <end position="614"/>
    </location>
</feature>
<feature type="domain" description="Sodium/calcium exchanger membrane region" evidence="10">
    <location>
        <begin position="491"/>
        <end position="642"/>
    </location>
</feature>
<feature type="transmembrane region" description="Helical" evidence="9">
    <location>
        <begin position="245"/>
        <end position="269"/>
    </location>
</feature>
<evidence type="ECO:0000256" key="1">
    <source>
        <dbReference type="ARBA" id="ARBA00004141"/>
    </source>
</evidence>
<gene>
    <name evidence="11" type="ORF">KC19_1G009800</name>
</gene>
<keyword evidence="3 9" id="KW-0812">Transmembrane</keyword>
<evidence type="ECO:0000256" key="8">
    <source>
        <dbReference type="ARBA" id="ARBA00038187"/>
    </source>
</evidence>
<dbReference type="AlphaFoldDB" id="A0A8T0J3E4"/>
<feature type="transmembrane region" description="Helical" evidence="9">
    <location>
        <begin position="214"/>
        <end position="233"/>
    </location>
</feature>
<dbReference type="Proteomes" id="UP000822688">
    <property type="component" value="Chromosome 1"/>
</dbReference>
<organism evidence="11 12">
    <name type="scientific">Ceratodon purpureus</name>
    <name type="common">Fire moss</name>
    <name type="synonym">Dicranum purpureum</name>
    <dbReference type="NCBI Taxonomy" id="3225"/>
    <lineage>
        <taxon>Eukaryota</taxon>
        <taxon>Viridiplantae</taxon>
        <taxon>Streptophyta</taxon>
        <taxon>Embryophyta</taxon>
        <taxon>Bryophyta</taxon>
        <taxon>Bryophytina</taxon>
        <taxon>Bryopsida</taxon>
        <taxon>Dicranidae</taxon>
        <taxon>Pseudoditrichales</taxon>
        <taxon>Ditrichaceae</taxon>
        <taxon>Ceratodon</taxon>
    </lineage>
</organism>
<accession>A0A8T0J3E4</accession>
<evidence type="ECO:0000256" key="7">
    <source>
        <dbReference type="ARBA" id="ARBA00023201"/>
    </source>
</evidence>
<dbReference type="OrthoDB" id="407410at2759"/>
<feature type="transmembrane region" description="Helical" evidence="9">
    <location>
        <begin position="626"/>
        <end position="644"/>
    </location>
</feature>
<evidence type="ECO:0000313" key="12">
    <source>
        <dbReference type="Proteomes" id="UP000822688"/>
    </source>
</evidence>
<dbReference type="GO" id="GO:0016020">
    <property type="term" value="C:membrane"/>
    <property type="evidence" value="ECO:0007669"/>
    <property type="project" value="UniProtKB-SubCell"/>
</dbReference>
<evidence type="ECO:0000256" key="6">
    <source>
        <dbReference type="ARBA" id="ARBA00023136"/>
    </source>
</evidence>
<keyword evidence="7" id="KW-0739">Sodium transport</keyword>
<dbReference type="PANTHER" id="PTHR12266">
    <property type="entry name" value="NA+/CA2+ K+ INDEPENDENT EXCHANGER"/>
    <property type="match status" value="1"/>
</dbReference>
<evidence type="ECO:0000256" key="9">
    <source>
        <dbReference type="SAM" id="Phobius"/>
    </source>
</evidence>
<name>A0A8T0J3E4_CERPU</name>
<dbReference type="Gene3D" id="1.20.1420.30">
    <property type="entry name" value="NCX, central ion-binding region"/>
    <property type="match status" value="2"/>
</dbReference>
<keyword evidence="12" id="KW-1185">Reference proteome</keyword>
<evidence type="ECO:0000256" key="3">
    <source>
        <dbReference type="ARBA" id="ARBA00022692"/>
    </source>
</evidence>
<dbReference type="GO" id="GO:0006814">
    <property type="term" value="P:sodium ion transport"/>
    <property type="evidence" value="ECO:0007669"/>
    <property type="project" value="UniProtKB-KW"/>
</dbReference>
<comment type="similarity">
    <text evidence="8">Belongs to the Ca(2+):cation antiporter (CaCA) (TC 2.A.19) family. Cation/calcium exchanger (CCX) subfamily.</text>
</comment>
<dbReference type="InterPro" id="IPR004837">
    <property type="entry name" value="NaCa_Exmemb"/>
</dbReference>
<dbReference type="EMBL" id="CM026421">
    <property type="protein sequence ID" value="KAG0589283.1"/>
    <property type="molecule type" value="Genomic_DNA"/>
</dbReference>
<keyword evidence="5" id="KW-0915">Sodium</keyword>
<sequence length="669" mass="72689">MNITWGGRVRPFISLVSVIFFIALLRTHTNWGSSSATFPVADEDSSGVDLGYEKWQGTSRHVLGLYSPDDLVISEITNNTSGDSRHRRKITRPCTNVREHVGFPDECSYVQANTECHSGTVIEYITAYYCTFAKSPGLAYVLFFVWLMMLFYMLGNTAADYFCCSLEKLSELLRLPPTVAGVSLLPLGNGAPDVFASIASFLGTGHSQVGLNSVLGGAVFVTSVVAGSVSLAVQPTSPGSRRPRVDCICFLRDVGFFLCSLAVLSFIIYEGKISFLGALGYLSLYVLYGITVATYELVKQRNHKKRRLHLDPLLSNEGMEEGLETGSDIPEESPSSVDDLPVRWDWQATHHVAIYSHTSLAAALEATMAELDHGDHSHGNYALPLNAESPMEEPACGTVCWQIMDLPLGLPRRLTIPVVEEDRWSRPFAILSATLAPTLLAGVWDSNDGEPFGSSPGVYAFGLILGITFGLLAYHTLEKDSPPTRWIMPWVFGGFIMSIVWFYLIANELVAVLVALGVILEIDSAVLGLTVLAWGNSIGDLISNLALACNGGDGVQIAISGCYAGPMFNTLVGLGLSFVLASWKRFPEPLVLPEDNTIIYTIGFLFLSLLWALVALPARGMKPNKVLGVGLLFLYVSFMSLRLADSLGFISLEGFNLGSSPGYMGVRIL</sequence>
<dbReference type="PANTHER" id="PTHR12266:SF0">
    <property type="entry name" value="MITOCHONDRIAL SODIUM_CALCIUM EXCHANGER PROTEIN"/>
    <property type="match status" value="1"/>
</dbReference>
<comment type="subcellular location">
    <subcellularLocation>
        <location evidence="1">Membrane</location>
        <topology evidence="1">Multi-pass membrane protein</topology>
    </subcellularLocation>
</comment>
<dbReference type="InterPro" id="IPR044880">
    <property type="entry name" value="NCX_ion-bd_dom_sf"/>
</dbReference>
<comment type="caution">
    <text evidence="11">The sequence shown here is derived from an EMBL/GenBank/DDBJ whole genome shotgun (WGS) entry which is preliminary data.</text>
</comment>
<evidence type="ECO:0000256" key="4">
    <source>
        <dbReference type="ARBA" id="ARBA00022989"/>
    </source>
</evidence>